<evidence type="ECO:0000256" key="1">
    <source>
        <dbReference type="SAM" id="MobiDB-lite"/>
    </source>
</evidence>
<feature type="region of interest" description="Disordered" evidence="1">
    <location>
        <begin position="349"/>
        <end position="368"/>
    </location>
</feature>
<protein>
    <recommendedName>
        <fullName evidence="4">DUF5801 domain-containing protein</fullName>
    </recommendedName>
</protein>
<evidence type="ECO:0008006" key="4">
    <source>
        <dbReference type="Google" id="ProtNLM"/>
    </source>
</evidence>
<reference evidence="2 3" key="1">
    <citation type="submission" date="2019-09" db="EMBL/GenBank/DDBJ databases">
        <authorList>
            <person name="Criscuolo A."/>
        </authorList>
    </citation>
    <scope>NUCLEOTIDE SEQUENCE [LARGE SCALE GENOMIC DNA]</scope>
    <source>
        <strain evidence="3">3(2)</strain>
    </source>
</reference>
<name>A0A5K1IBM3_9GAMM</name>
<gene>
    <name evidence="2" type="ORF">HALO32_03137</name>
</gene>
<dbReference type="Proteomes" id="UP000326725">
    <property type="component" value="Unassembled WGS sequence"/>
</dbReference>
<sequence>MSLTLDSYRIGTSGTSFFTEVDPEPNVSLGTVTAPDGDGNYVFDGSITADFTDDGEDNEQPVEFTLKFDPDADTYTVILNTPPAQKTTKSSADGSLDAGGPDAVRTLLFGGDEDGNDDIVFFGAVPTAVRSDLTVPGDDEDPVYDSILDLIERGEGDLTEEEIEALLPLPNLINANTQMNVSTSGIGINNNNLDGADEGGSDVFEGTSITSGDESFVVNPEEPVDSVTVYISSTVQGYDPGTEELYYTVYYTDGTVGEPMKVTDPTPIAKNDMDVPKEARGGSSFTIEGGDKQIDAVQLTMGLGTVKIPVIEFTTFDTFDPGALSLDFTATLEDGDEDTATDDFTVDFSPEPPAEALSVSLDDPDVLL</sequence>
<organism evidence="2 3">
    <name type="scientific">Halomonas lysinitropha</name>
    <dbReference type="NCBI Taxonomy" id="2607506"/>
    <lineage>
        <taxon>Bacteria</taxon>
        <taxon>Pseudomonadati</taxon>
        <taxon>Pseudomonadota</taxon>
        <taxon>Gammaproteobacteria</taxon>
        <taxon>Oceanospirillales</taxon>
        <taxon>Halomonadaceae</taxon>
        <taxon>Halomonas</taxon>
    </lineage>
</organism>
<evidence type="ECO:0000313" key="2">
    <source>
        <dbReference type="EMBL" id="VVZ97022.1"/>
    </source>
</evidence>
<proteinExistence type="predicted"/>
<dbReference type="AlphaFoldDB" id="A0A5K1IBM3"/>
<accession>A0A5K1IBM3</accession>
<keyword evidence="3" id="KW-1185">Reference proteome</keyword>
<dbReference type="EMBL" id="CABVOU010000044">
    <property type="protein sequence ID" value="VVZ97022.1"/>
    <property type="molecule type" value="Genomic_DNA"/>
</dbReference>
<evidence type="ECO:0000313" key="3">
    <source>
        <dbReference type="Proteomes" id="UP000326725"/>
    </source>
</evidence>